<dbReference type="PROSITE" id="PS51886">
    <property type="entry name" value="TLDC"/>
    <property type="match status" value="1"/>
</dbReference>
<dbReference type="Pfam" id="PF07534">
    <property type="entry name" value="TLD"/>
    <property type="match status" value="1"/>
</dbReference>
<dbReference type="Proteomes" id="UP000677228">
    <property type="component" value="Unassembled WGS sequence"/>
</dbReference>
<name>A0A8S2HHQ6_9BILA</name>
<comment type="caution">
    <text evidence="3">The sequence shown here is derived from an EMBL/GenBank/DDBJ whole genome shotgun (WGS) entry which is preliminary data.</text>
</comment>
<sequence length="164" mass="18466">MDAAFIKRAVENDKPIPSAALTIHKQLFMEGTLLDNKQHQLKLSEFSGYPHQRWDLIYKGTRDGFDAKDFHRQCDGRSPTMTVLQSKQDGYLFGGYTAVAWSSTEGIKNDQNAFLFTLTSPHNQPITKLPLMSKDNPRAVYHAKDYGPISGMLRSTIAYPPKSS</sequence>
<protein>
    <recommendedName>
        <fullName evidence="1">TLDc domain-containing protein</fullName>
    </recommendedName>
</protein>
<dbReference type="InterPro" id="IPR006571">
    <property type="entry name" value="TLDc_dom"/>
</dbReference>
<evidence type="ECO:0000313" key="3">
    <source>
        <dbReference type="EMBL" id="CAF3644769.1"/>
    </source>
</evidence>
<organism evidence="3 4">
    <name type="scientific">Didymodactylos carnosus</name>
    <dbReference type="NCBI Taxonomy" id="1234261"/>
    <lineage>
        <taxon>Eukaryota</taxon>
        <taxon>Metazoa</taxon>
        <taxon>Spiralia</taxon>
        <taxon>Gnathifera</taxon>
        <taxon>Rotifera</taxon>
        <taxon>Eurotatoria</taxon>
        <taxon>Bdelloidea</taxon>
        <taxon>Philodinida</taxon>
        <taxon>Philodinidae</taxon>
        <taxon>Didymodactylos</taxon>
    </lineage>
</organism>
<reference evidence="3" key="1">
    <citation type="submission" date="2021-02" db="EMBL/GenBank/DDBJ databases">
        <authorList>
            <person name="Nowell W R."/>
        </authorList>
    </citation>
    <scope>NUCLEOTIDE SEQUENCE</scope>
</reference>
<dbReference type="Proteomes" id="UP000682733">
    <property type="component" value="Unassembled WGS sequence"/>
</dbReference>
<gene>
    <name evidence="2" type="ORF">OVA965_LOCUS7576</name>
    <name evidence="3" type="ORF">TMI583_LOCUS7573</name>
</gene>
<proteinExistence type="predicted"/>
<dbReference type="EMBL" id="CAJNOK010002434">
    <property type="protein sequence ID" value="CAF0859814.1"/>
    <property type="molecule type" value="Genomic_DNA"/>
</dbReference>
<evidence type="ECO:0000313" key="4">
    <source>
        <dbReference type="Proteomes" id="UP000682733"/>
    </source>
</evidence>
<dbReference type="AlphaFoldDB" id="A0A8S2HHQ6"/>
<evidence type="ECO:0000259" key="1">
    <source>
        <dbReference type="PROSITE" id="PS51886"/>
    </source>
</evidence>
<dbReference type="EMBL" id="CAJOBA010002435">
    <property type="protein sequence ID" value="CAF3644769.1"/>
    <property type="molecule type" value="Genomic_DNA"/>
</dbReference>
<evidence type="ECO:0000313" key="2">
    <source>
        <dbReference type="EMBL" id="CAF0859814.1"/>
    </source>
</evidence>
<feature type="domain" description="TLDc" evidence="1">
    <location>
        <begin position="27"/>
        <end position="164"/>
    </location>
</feature>
<accession>A0A8S2HHQ6</accession>